<name>A0ACB8HY34_CITSI</name>
<keyword evidence="2" id="KW-1185">Reference proteome</keyword>
<proteinExistence type="predicted"/>
<reference evidence="2" key="1">
    <citation type="journal article" date="2023" name="Hortic. Res.">
        <title>A chromosome-level phased genome enabling allele-level studies in sweet orange: a case study on citrus Huanglongbing tolerance.</title>
        <authorList>
            <person name="Wu B."/>
            <person name="Yu Q."/>
            <person name="Deng Z."/>
            <person name="Duan Y."/>
            <person name="Luo F."/>
            <person name="Gmitter F. Jr."/>
        </authorList>
    </citation>
    <scope>NUCLEOTIDE SEQUENCE [LARGE SCALE GENOMIC DNA]</scope>
    <source>
        <strain evidence="2">cv. Valencia</strain>
    </source>
</reference>
<dbReference type="EMBL" id="CM039178">
    <property type="protein sequence ID" value="KAH9679728.1"/>
    <property type="molecule type" value="Genomic_DNA"/>
</dbReference>
<organism evidence="1 2">
    <name type="scientific">Citrus sinensis</name>
    <name type="common">Sweet orange</name>
    <name type="synonym">Citrus aurantium var. sinensis</name>
    <dbReference type="NCBI Taxonomy" id="2711"/>
    <lineage>
        <taxon>Eukaryota</taxon>
        <taxon>Viridiplantae</taxon>
        <taxon>Streptophyta</taxon>
        <taxon>Embryophyta</taxon>
        <taxon>Tracheophyta</taxon>
        <taxon>Spermatophyta</taxon>
        <taxon>Magnoliopsida</taxon>
        <taxon>eudicotyledons</taxon>
        <taxon>Gunneridae</taxon>
        <taxon>Pentapetalae</taxon>
        <taxon>rosids</taxon>
        <taxon>malvids</taxon>
        <taxon>Sapindales</taxon>
        <taxon>Rutaceae</taxon>
        <taxon>Aurantioideae</taxon>
        <taxon>Citrus</taxon>
    </lineage>
</organism>
<sequence length="1369" mass="154743">MLDNSFVIASSALDILSFLQVASLKNLTGTNFEDWRESILFYLSTLNRDLALRVDEPAKPTDKSTAAEKAEWAAWDESNRHCLDTMKYTIDRTTRDSIPACDKAKDYLAAVGRTFKKVDKAEKGNYLRLLANTQYDGVSGVREHILKMTSYHKKLKDMDVNLPDDYLVFQILESLPPQFGNLRSQYNTQRDTWNITELTAYVVQEEESLKKGKSHTVMVATTQESGSVKKGSSKGSNKFFKKKKFGKKTSRGTSSTTSGSTSESFKGKCHFCKKPGHKRADCRGFKAWLEKKGIPVAFIGFESNLIDVPSDTWWLDTGATINITNSLQEFRSRREPNEGELIVHMGNGVTAKVESIGVVRLHLATGHVLDLLDTAYIPSIRRNLISVSSLDRCGYTFHFGDRKVYLFRNSELVGSGTLYDGLYMIDLFSRAVESSSNAHVMHVVSSNRVRVDENSSMLWHKRLGHISKQRMERLIKDSILHKLDFSDFGTCVDCVKGKLTTKTRKERTQRSQQVLELVHTDICGPFTPIAIGGYKYFITFIDDFSRYGHVELLAEKSESLSMFQAFKANVELQKGKQIKAVRSDRGGEYYGRYDETGRNPGPFAKFLQECGIEAQYTMPGTPEQNGIAERRNRTLLDMVRCMLSNSTLPDFLWGEALRTAAYILNQVPSKSVPKTPYELWSGKRPNLRHFHVWGCRAEVRPYNPQSRKLDPKTISGHFIGYCIGSKGSRFYCPSHTTRIIESDRAIYFEDDHNGGSSEPHSLTLREERVVLPIPSFPTSAMGLPHIDDSSVDPELHHNMEPMIVEDEGTDVPLRRSERIRRPAISDDYVVYLQEHDFDADSSSDPITFQEAISCSESSSWIHAMHDEMASMYHNGVWDLVELPDGCRPIGCKWVFKTKRDARGQVERYKARLVAKGFSQREGIDYTETYSPVSTKDSFRIIMALVAHFNLELHQMDVKTAFLNGSLSEDVYMVQPDGFVESGRENMVCKLKRSIYGLKQASRQWYLKFHDIVTSYGFQENAVDQCIYLRVSGSKYIILVLYVDDILLAANDTNLLLETKQMLSCSFDMKDLGEAHYVLGIEILRDRSRGILGLSQKTYIDRILKRFNLQSCAPGKAPISKGDKISKSQCPDNDVDKARMQTVPYASVVGSLMYAQVCTRPDIAFPVGVLGRYLSNPGFEHWKAAKKVLRYLRATKDFVLTYQQSDHLNIVGYSDADFAGCLEDKKSTSGYIFMMAGGAISWKSVKQTLIASSTMEAEYVACFEATRHALWMQNFITGLDCILAVPRPLKIYCDNSAAVSFSHNTGSSSRSKHIDIKYLFVREKIALSCVSVEYIPTELMLADPLTKALAPKVFREHVTHMGLFESTYIC</sequence>
<comment type="caution">
    <text evidence="1">The sequence shown here is derived from an EMBL/GenBank/DDBJ whole genome shotgun (WGS) entry which is preliminary data.</text>
</comment>
<evidence type="ECO:0000313" key="2">
    <source>
        <dbReference type="Proteomes" id="UP000829398"/>
    </source>
</evidence>
<accession>A0ACB8HY34</accession>
<gene>
    <name evidence="1" type="ORF">KPL71_026247</name>
</gene>
<protein>
    <submittedName>
        <fullName evidence="1">Integrase catalytic domain-containing protein</fullName>
    </submittedName>
</protein>
<dbReference type="Proteomes" id="UP000829398">
    <property type="component" value="Chromosome 9"/>
</dbReference>
<evidence type="ECO:0000313" key="1">
    <source>
        <dbReference type="EMBL" id="KAH9679728.1"/>
    </source>
</evidence>